<evidence type="ECO:0000313" key="4">
    <source>
        <dbReference type="EMBL" id="RIA97187.1"/>
    </source>
</evidence>
<sequence length="317" mass="36200">MESESSNSISPRVPETIEEEIFGPQYEGILNGSIPYRRIQPTAPTNSQGESAQGGSETCSLCNEPDPLFEPNGANLEPVVRLTCLHSFHLRCIIISLKKDTTCPHCQRHIYLGEDDDARLNPQEEDRVKKFFKELSNRPQDFNPLPVTNVETGNPTTPDMVFVELHNKILDAEKILKEKTLEVSRAEYEILDSLYPLGEALEKKLAEFKSIHPGQTAKILLNVEIKRQFPSDMTRNVFNKKKRSAKNIYNIFKTEGLGRDEIKRIRRISPSTFGKFTDNEIKIIQERVRANSSRPNWLENQFDDLDLNEEGVPMLTD</sequence>
<proteinExistence type="predicted"/>
<accession>A0A397TL36</accession>
<evidence type="ECO:0000259" key="3">
    <source>
        <dbReference type="PROSITE" id="PS50089"/>
    </source>
</evidence>
<evidence type="ECO:0000313" key="5">
    <source>
        <dbReference type="Proteomes" id="UP000265703"/>
    </source>
</evidence>
<protein>
    <recommendedName>
        <fullName evidence="3">RING-type domain-containing protein</fullName>
    </recommendedName>
</protein>
<organism evidence="4 5">
    <name type="scientific">Glomus cerebriforme</name>
    <dbReference type="NCBI Taxonomy" id="658196"/>
    <lineage>
        <taxon>Eukaryota</taxon>
        <taxon>Fungi</taxon>
        <taxon>Fungi incertae sedis</taxon>
        <taxon>Mucoromycota</taxon>
        <taxon>Glomeromycotina</taxon>
        <taxon>Glomeromycetes</taxon>
        <taxon>Glomerales</taxon>
        <taxon>Glomeraceae</taxon>
        <taxon>Glomus</taxon>
    </lineage>
</organism>
<feature type="domain" description="RING-type" evidence="3">
    <location>
        <begin position="59"/>
        <end position="107"/>
    </location>
</feature>
<keyword evidence="1" id="KW-0479">Metal-binding</keyword>
<name>A0A397TL36_9GLOM</name>
<keyword evidence="5" id="KW-1185">Reference proteome</keyword>
<dbReference type="SMART" id="SM00184">
    <property type="entry name" value="RING"/>
    <property type="match status" value="1"/>
</dbReference>
<dbReference type="OrthoDB" id="2415317at2759"/>
<keyword evidence="1" id="KW-0863">Zinc-finger</keyword>
<evidence type="ECO:0000256" key="1">
    <source>
        <dbReference type="PROSITE-ProRule" id="PRU00175"/>
    </source>
</evidence>
<dbReference type="AlphaFoldDB" id="A0A397TL36"/>
<reference evidence="4 5" key="1">
    <citation type="submission" date="2018-06" db="EMBL/GenBank/DDBJ databases">
        <title>Comparative genomics reveals the genomic features of Rhizophagus irregularis, R. cerebriforme, R. diaphanum and Gigaspora rosea, and their symbiotic lifestyle signature.</title>
        <authorList>
            <person name="Morin E."/>
            <person name="San Clemente H."/>
            <person name="Chen E.C.H."/>
            <person name="De La Providencia I."/>
            <person name="Hainaut M."/>
            <person name="Kuo A."/>
            <person name="Kohler A."/>
            <person name="Murat C."/>
            <person name="Tang N."/>
            <person name="Roy S."/>
            <person name="Loubradou J."/>
            <person name="Henrissat B."/>
            <person name="Grigoriev I.V."/>
            <person name="Corradi N."/>
            <person name="Roux C."/>
            <person name="Martin F.M."/>
        </authorList>
    </citation>
    <scope>NUCLEOTIDE SEQUENCE [LARGE SCALE GENOMIC DNA]</scope>
    <source>
        <strain evidence="4 5">DAOM 227022</strain>
    </source>
</reference>
<feature type="region of interest" description="Disordered" evidence="2">
    <location>
        <begin position="37"/>
        <end position="59"/>
    </location>
</feature>
<comment type="caution">
    <text evidence="4">The sequence shown here is derived from an EMBL/GenBank/DDBJ whole genome shotgun (WGS) entry which is preliminary data.</text>
</comment>
<dbReference type="Gene3D" id="3.30.40.10">
    <property type="entry name" value="Zinc/RING finger domain, C3HC4 (zinc finger)"/>
    <property type="match status" value="1"/>
</dbReference>
<feature type="compositionally biased region" description="Polar residues" evidence="2">
    <location>
        <begin position="42"/>
        <end position="59"/>
    </location>
</feature>
<dbReference type="EMBL" id="QKYT01000033">
    <property type="protein sequence ID" value="RIA97187.1"/>
    <property type="molecule type" value="Genomic_DNA"/>
</dbReference>
<evidence type="ECO:0000256" key="2">
    <source>
        <dbReference type="SAM" id="MobiDB-lite"/>
    </source>
</evidence>
<dbReference type="PROSITE" id="PS50089">
    <property type="entry name" value="ZF_RING_2"/>
    <property type="match status" value="1"/>
</dbReference>
<dbReference type="GO" id="GO:0008270">
    <property type="term" value="F:zinc ion binding"/>
    <property type="evidence" value="ECO:0007669"/>
    <property type="project" value="UniProtKB-KW"/>
</dbReference>
<dbReference type="Proteomes" id="UP000265703">
    <property type="component" value="Unassembled WGS sequence"/>
</dbReference>
<gene>
    <name evidence="4" type="ORF">C1645_732677</name>
</gene>
<dbReference type="InterPro" id="IPR001841">
    <property type="entry name" value="Znf_RING"/>
</dbReference>
<dbReference type="InterPro" id="IPR013083">
    <property type="entry name" value="Znf_RING/FYVE/PHD"/>
</dbReference>
<keyword evidence="1" id="KW-0862">Zinc</keyword>
<dbReference type="CDD" id="cd16448">
    <property type="entry name" value="RING-H2"/>
    <property type="match status" value="1"/>
</dbReference>
<dbReference type="SUPFAM" id="SSF57850">
    <property type="entry name" value="RING/U-box"/>
    <property type="match status" value="1"/>
</dbReference>